<evidence type="ECO:0000259" key="4">
    <source>
        <dbReference type="Pfam" id="PF00150"/>
    </source>
</evidence>
<name>D7SFG4_9BACT</name>
<feature type="chain" id="PRO_5003105705" evidence="3">
    <location>
        <begin position="21"/>
        <end position="711"/>
    </location>
</feature>
<organism evidence="5">
    <name type="scientific">Segatella baroniae B14</name>
    <dbReference type="NCBI Taxonomy" id="752555"/>
    <lineage>
        <taxon>Bacteria</taxon>
        <taxon>Pseudomonadati</taxon>
        <taxon>Bacteroidota</taxon>
        <taxon>Bacteroidia</taxon>
        <taxon>Bacteroidales</taxon>
        <taxon>Prevotellaceae</taxon>
        <taxon>Segatella</taxon>
    </lineage>
</organism>
<dbReference type="InterPro" id="IPR001547">
    <property type="entry name" value="Glyco_hydro_5"/>
</dbReference>
<keyword evidence="2 5" id="KW-0326">Glycosidase</keyword>
<protein>
    <submittedName>
        <fullName evidence="5">Xyn5A</fullName>
        <ecNumber evidence="5">3.2.1.8</ecNumber>
    </submittedName>
</protein>
<dbReference type="InterPro" id="IPR018087">
    <property type="entry name" value="Glyco_hydro_5_CS"/>
</dbReference>
<dbReference type="InterPro" id="IPR017853">
    <property type="entry name" value="GH"/>
</dbReference>
<dbReference type="Gene3D" id="3.20.20.80">
    <property type="entry name" value="Glycosidases"/>
    <property type="match status" value="1"/>
</dbReference>
<dbReference type="Gene3D" id="2.60.40.1080">
    <property type="match status" value="1"/>
</dbReference>
<evidence type="ECO:0000256" key="1">
    <source>
        <dbReference type="ARBA" id="ARBA00022801"/>
    </source>
</evidence>
<feature type="signal peptide" evidence="3">
    <location>
        <begin position="1"/>
        <end position="20"/>
    </location>
</feature>
<dbReference type="Pfam" id="PF00150">
    <property type="entry name" value="Cellulase"/>
    <property type="match status" value="1"/>
</dbReference>
<dbReference type="SUPFAM" id="SSF51445">
    <property type="entry name" value="(Trans)glycosidases"/>
    <property type="match status" value="1"/>
</dbReference>
<keyword evidence="3" id="KW-0732">Signal</keyword>
<dbReference type="CAZy" id="GH5">
    <property type="family name" value="Glycoside Hydrolase Family 5"/>
</dbReference>
<evidence type="ECO:0000313" key="5">
    <source>
        <dbReference type="EMBL" id="ADI70668.1"/>
    </source>
</evidence>
<dbReference type="EC" id="3.2.1.8" evidence="5"/>
<dbReference type="AlphaFoldDB" id="D7SFG4"/>
<dbReference type="GO" id="GO:0000272">
    <property type="term" value="P:polysaccharide catabolic process"/>
    <property type="evidence" value="ECO:0007669"/>
    <property type="project" value="InterPro"/>
</dbReference>
<evidence type="ECO:0000256" key="2">
    <source>
        <dbReference type="ARBA" id="ARBA00023295"/>
    </source>
</evidence>
<dbReference type="SMR" id="D7SFG4"/>
<reference evidence="5" key="1">
    <citation type="journal article" date="2010" name="J. Biol. Chem.">
        <title>Transcriptomic analyses of xylan degradation by Prevotella bryantii and insights into energy acquisition by xylanolytic bacteroidetes.</title>
        <authorList>
            <person name="Dodd D."/>
            <person name="Moon Y.H."/>
            <person name="Swaminathan K."/>
            <person name="Mackie R.I."/>
            <person name="Cann I.K."/>
        </authorList>
    </citation>
    <scope>NUCLEOTIDE SEQUENCE</scope>
    <source>
        <strain evidence="5">B14</strain>
    </source>
</reference>
<accession>D7SFG4</accession>
<dbReference type="RefSeq" id="WP_081456337.1">
    <property type="nucleotide sequence ID" value="NZ_ADWO01000065.1"/>
</dbReference>
<keyword evidence="1 5" id="KW-0378">Hydrolase</keyword>
<sequence>MNKKIIIVCLACAISLSSMAQYRTLNNLHVEGRNLKDSQGHTIVLHGVMDMPSPYFNDYRWTKWVPELTSNNIPACLTYFDKLFSAITDTSQGAYCDAFRLHMDPCWTNDPNKTATNGGGENDISRFSESRYEYYLQNLYVPLAKSANEHGLYVVVRPPGVCPTNIYVDGDYQQYLLYVWDQFSKNTYIQEHAGVIGIELANEPVNVLNADGSNTANTLHDFFQPIVDKIRANGFKGIIWVPGSSWQANYTGYATYPITDELKNIGYAVHDYVGWYGSDENNPNVDGAISQFKSQVPVVETNPIMITEVDWSPQVANFDENDASTYHVNEHGEKIPNNLGTWATGTTSNWGNAYKKLMEHYGNISMTLSGTGCYIDIDSYINNNKVIPAFSNKTGGDEACGVACFNWYKTYAEENMERINYVPTTEDLDIESITASSNNFTISVGSNAVVTIISHAKSGKEEEITGKCTVTSSDENVAYYNGSRIIAKEQGACTVTFKYTDTNGKTLTTTVDIHVPEYFPLTNVGLNPSIYGNGFFDETTGKLQTGQYGFGGWKFASGLDLSAYDYLTVELQEANTSWGLSFRLFDSDNYWSNPYSKTFDGKTSITINLNHLDIEYEDANKVKHYRTVDPSHIYIAGFWTMGDSPIYIKSITLTKKATSGISQLDNNEKDEIASVKYYTVDGHEVNDGYNKGMKIKKITYKNGNVKINKCL</sequence>
<dbReference type="EMBL" id="HM454201">
    <property type="protein sequence ID" value="ADI70668.1"/>
    <property type="molecule type" value="Genomic_DNA"/>
</dbReference>
<gene>
    <name evidence="5" type="primary">xyn5A</name>
</gene>
<dbReference type="PROSITE" id="PS00659">
    <property type="entry name" value="GLYCOSYL_HYDROL_F5"/>
    <property type="match status" value="1"/>
</dbReference>
<feature type="domain" description="Glycoside hydrolase family 5" evidence="4">
    <location>
        <begin position="145"/>
        <end position="319"/>
    </location>
</feature>
<dbReference type="GO" id="GO:0031176">
    <property type="term" value="F:endo-1,4-beta-xylanase activity"/>
    <property type="evidence" value="ECO:0007669"/>
    <property type="project" value="UniProtKB-EC"/>
</dbReference>
<proteinExistence type="predicted"/>
<evidence type="ECO:0000256" key="3">
    <source>
        <dbReference type="SAM" id="SignalP"/>
    </source>
</evidence>